<dbReference type="Proteomes" id="UP000271227">
    <property type="component" value="Unassembled WGS sequence"/>
</dbReference>
<evidence type="ECO:0000259" key="13">
    <source>
        <dbReference type="Pfam" id="PF01467"/>
    </source>
</evidence>
<evidence type="ECO:0000256" key="3">
    <source>
        <dbReference type="ARBA" id="ARBA00009014"/>
    </source>
</evidence>
<dbReference type="Pfam" id="PF01467">
    <property type="entry name" value="CTP_transf_like"/>
    <property type="match status" value="1"/>
</dbReference>
<dbReference type="InterPro" id="IPR014729">
    <property type="entry name" value="Rossmann-like_a/b/a_fold"/>
</dbReference>
<protein>
    <recommendedName>
        <fullName evidence="11">Probable nicotinate-nucleotide adenylyltransferase</fullName>
        <ecNumber evidence="11">2.7.7.18</ecNumber>
    </recommendedName>
    <alternativeName>
        <fullName evidence="11">Deamido-NAD(+) diphosphorylase</fullName>
    </alternativeName>
    <alternativeName>
        <fullName evidence="11">Deamido-NAD(+) pyrophosphorylase</fullName>
    </alternativeName>
    <alternativeName>
        <fullName evidence="11">Nicotinate mononucleotide adenylyltransferase</fullName>
        <shortName evidence="11">NaMN adenylyltransferase</shortName>
    </alternativeName>
</protein>
<evidence type="ECO:0000256" key="10">
    <source>
        <dbReference type="ARBA" id="ARBA00048721"/>
    </source>
</evidence>
<dbReference type="EMBL" id="REFR01000011">
    <property type="protein sequence ID" value="RMB07894.1"/>
    <property type="molecule type" value="Genomic_DNA"/>
</dbReference>
<evidence type="ECO:0000256" key="9">
    <source>
        <dbReference type="ARBA" id="ARBA00023027"/>
    </source>
</evidence>
<comment type="catalytic activity">
    <reaction evidence="10 11">
        <text>nicotinate beta-D-ribonucleotide + ATP + H(+) = deamido-NAD(+) + diphosphate</text>
        <dbReference type="Rhea" id="RHEA:22860"/>
        <dbReference type="ChEBI" id="CHEBI:15378"/>
        <dbReference type="ChEBI" id="CHEBI:30616"/>
        <dbReference type="ChEBI" id="CHEBI:33019"/>
        <dbReference type="ChEBI" id="CHEBI:57502"/>
        <dbReference type="ChEBI" id="CHEBI:58437"/>
        <dbReference type="EC" id="2.7.7.18"/>
    </reaction>
</comment>
<evidence type="ECO:0000256" key="6">
    <source>
        <dbReference type="ARBA" id="ARBA00022695"/>
    </source>
</evidence>
<evidence type="ECO:0000256" key="4">
    <source>
        <dbReference type="ARBA" id="ARBA00022642"/>
    </source>
</evidence>
<evidence type="ECO:0000256" key="5">
    <source>
        <dbReference type="ARBA" id="ARBA00022679"/>
    </source>
</evidence>
<name>A0A3M0CDI8_9PROT</name>
<gene>
    <name evidence="11" type="primary">nadD</name>
    <name evidence="14" type="ORF">BXY39_1987</name>
</gene>
<dbReference type="HAMAP" id="MF_00244">
    <property type="entry name" value="NaMN_adenylyltr"/>
    <property type="match status" value="1"/>
</dbReference>
<evidence type="ECO:0000313" key="15">
    <source>
        <dbReference type="Proteomes" id="UP000271227"/>
    </source>
</evidence>
<dbReference type="GO" id="GO:0009435">
    <property type="term" value="P:NAD+ biosynthetic process"/>
    <property type="evidence" value="ECO:0007669"/>
    <property type="project" value="UniProtKB-UniRule"/>
</dbReference>
<keyword evidence="8 11" id="KW-0067">ATP-binding</keyword>
<dbReference type="PANTHER" id="PTHR39321">
    <property type="entry name" value="NICOTINATE-NUCLEOTIDE ADENYLYLTRANSFERASE-RELATED"/>
    <property type="match status" value="1"/>
</dbReference>
<dbReference type="PANTHER" id="PTHR39321:SF3">
    <property type="entry name" value="PHOSPHOPANTETHEINE ADENYLYLTRANSFERASE"/>
    <property type="match status" value="1"/>
</dbReference>
<dbReference type="Gene3D" id="3.40.50.620">
    <property type="entry name" value="HUPs"/>
    <property type="match status" value="1"/>
</dbReference>
<keyword evidence="15" id="KW-1185">Reference proteome</keyword>
<keyword evidence="6 11" id="KW-0548">Nucleotidyltransferase</keyword>
<dbReference type="NCBIfam" id="TIGR00482">
    <property type="entry name" value="nicotinate (nicotinamide) nucleotide adenylyltransferase"/>
    <property type="match status" value="1"/>
</dbReference>
<accession>A0A3M0CDI8</accession>
<dbReference type="CDD" id="cd02165">
    <property type="entry name" value="NMNAT"/>
    <property type="match status" value="1"/>
</dbReference>
<dbReference type="EC" id="2.7.7.18" evidence="11"/>
<dbReference type="InterPro" id="IPR004821">
    <property type="entry name" value="Cyt_trans-like"/>
</dbReference>
<evidence type="ECO:0000256" key="12">
    <source>
        <dbReference type="SAM" id="MobiDB-lite"/>
    </source>
</evidence>
<keyword evidence="5 11" id="KW-0808">Transferase</keyword>
<evidence type="ECO:0000256" key="1">
    <source>
        <dbReference type="ARBA" id="ARBA00002324"/>
    </source>
</evidence>
<dbReference type="SUPFAM" id="SSF52374">
    <property type="entry name" value="Nucleotidylyl transferase"/>
    <property type="match status" value="1"/>
</dbReference>
<dbReference type="GO" id="GO:0004515">
    <property type="term" value="F:nicotinate-nucleotide adenylyltransferase activity"/>
    <property type="evidence" value="ECO:0007669"/>
    <property type="project" value="UniProtKB-UniRule"/>
</dbReference>
<proteinExistence type="inferred from homology"/>
<evidence type="ECO:0000256" key="2">
    <source>
        <dbReference type="ARBA" id="ARBA00005019"/>
    </source>
</evidence>
<dbReference type="AlphaFoldDB" id="A0A3M0CDI8"/>
<reference evidence="14 15" key="1">
    <citation type="submission" date="2018-10" db="EMBL/GenBank/DDBJ databases">
        <title>Genomic Encyclopedia of Archaeal and Bacterial Type Strains, Phase II (KMG-II): from individual species to whole genera.</title>
        <authorList>
            <person name="Goeker M."/>
        </authorList>
    </citation>
    <scope>NUCLEOTIDE SEQUENCE [LARGE SCALE GENOMIC DNA]</scope>
    <source>
        <strain evidence="14 15">DSM 25217</strain>
    </source>
</reference>
<dbReference type="InParanoid" id="A0A3M0CDI8"/>
<evidence type="ECO:0000256" key="7">
    <source>
        <dbReference type="ARBA" id="ARBA00022741"/>
    </source>
</evidence>
<keyword evidence="4 11" id="KW-0662">Pyridine nucleotide biosynthesis</keyword>
<evidence type="ECO:0000313" key="14">
    <source>
        <dbReference type="EMBL" id="RMB07894.1"/>
    </source>
</evidence>
<evidence type="ECO:0000256" key="8">
    <source>
        <dbReference type="ARBA" id="ARBA00022840"/>
    </source>
</evidence>
<comment type="caution">
    <text evidence="14">The sequence shown here is derived from an EMBL/GenBank/DDBJ whole genome shotgun (WGS) entry which is preliminary data.</text>
</comment>
<organism evidence="14 15">
    <name type="scientific">Eilatimonas milleporae</name>
    <dbReference type="NCBI Taxonomy" id="911205"/>
    <lineage>
        <taxon>Bacteria</taxon>
        <taxon>Pseudomonadati</taxon>
        <taxon>Pseudomonadota</taxon>
        <taxon>Alphaproteobacteria</taxon>
        <taxon>Kordiimonadales</taxon>
        <taxon>Kordiimonadaceae</taxon>
        <taxon>Eilatimonas</taxon>
    </lineage>
</organism>
<dbReference type="FunCoup" id="A0A3M0CDI8">
    <property type="interactions" value="321"/>
</dbReference>
<keyword evidence="7 11" id="KW-0547">Nucleotide-binding</keyword>
<dbReference type="UniPathway" id="UPA00253">
    <property type="reaction ID" value="UER00332"/>
</dbReference>
<sequence length="231" mass="25849">MARPVPERSAAGPRPPVHSGLLRDAARWEGRTVGLYGGSFNPGHEGHLHVALEALKRLPVDAVWLMVSPGNPLKDDTDMAPFDARLESARELADRHPGLFASDVENRLGTRYTAETVRALRRFMPKTSFIWMMGADNMATFHLWRDWQDIAMTVPIAIFDRPQYSQHGLSGHLAQRFAANRVPARMIRADRAPAWAFLTIPRHPASATLIRQALGREWHSPAPLTGEQQET</sequence>
<feature type="domain" description="Cytidyltransferase-like" evidence="13">
    <location>
        <begin position="35"/>
        <end position="212"/>
    </location>
</feature>
<dbReference type="RefSeq" id="WP_211332172.1">
    <property type="nucleotide sequence ID" value="NZ_REFR01000011.1"/>
</dbReference>
<dbReference type="GO" id="GO:0005524">
    <property type="term" value="F:ATP binding"/>
    <property type="evidence" value="ECO:0007669"/>
    <property type="project" value="UniProtKB-KW"/>
</dbReference>
<comment type="function">
    <text evidence="1 11">Catalyzes the reversible adenylation of nicotinate mononucleotide (NaMN) to nicotinic acid adenine dinucleotide (NaAD).</text>
</comment>
<feature type="region of interest" description="Disordered" evidence="12">
    <location>
        <begin position="1"/>
        <end position="20"/>
    </location>
</feature>
<evidence type="ECO:0000256" key="11">
    <source>
        <dbReference type="HAMAP-Rule" id="MF_00244"/>
    </source>
</evidence>
<comment type="similarity">
    <text evidence="3 11">Belongs to the NadD family.</text>
</comment>
<dbReference type="InterPro" id="IPR005248">
    <property type="entry name" value="NadD/NMNAT"/>
</dbReference>
<comment type="pathway">
    <text evidence="2 11">Cofactor biosynthesis; NAD(+) biosynthesis; deamido-NAD(+) from nicotinate D-ribonucleotide: step 1/1.</text>
</comment>
<keyword evidence="9 11" id="KW-0520">NAD</keyword>